<evidence type="ECO:0000313" key="1">
    <source>
        <dbReference type="EMBL" id="DAD75497.1"/>
    </source>
</evidence>
<reference evidence="1" key="1">
    <citation type="journal article" date="2021" name="Proc. Natl. Acad. Sci. U.S.A.">
        <title>A Catalog of Tens of Thousands of Viruses from Human Metagenomes Reveals Hidden Associations with Chronic Diseases.</title>
        <authorList>
            <person name="Tisza M.J."/>
            <person name="Buck C.B."/>
        </authorList>
    </citation>
    <scope>NUCLEOTIDE SEQUENCE</scope>
    <source>
        <strain evidence="1">CtuvC1</strain>
    </source>
</reference>
<proteinExistence type="predicted"/>
<accession>A0A8S5LZL3</accession>
<protein>
    <submittedName>
        <fullName evidence="1">Uncharacterized protein</fullName>
    </submittedName>
</protein>
<sequence length="59" mass="6845">MNVETESRIAYLKAELADTDYLCLKFTDGALSEEEYAPIRQKRAKYRAEINKLQESSEN</sequence>
<dbReference type="EMBL" id="BK014784">
    <property type="protein sequence ID" value="DAD75497.1"/>
    <property type="molecule type" value="Genomic_DNA"/>
</dbReference>
<organism evidence="1">
    <name type="scientific">Siphoviridae sp. ctuvC1</name>
    <dbReference type="NCBI Taxonomy" id="2826507"/>
    <lineage>
        <taxon>Viruses</taxon>
        <taxon>Duplodnaviria</taxon>
        <taxon>Heunggongvirae</taxon>
        <taxon>Uroviricota</taxon>
        <taxon>Caudoviricetes</taxon>
    </lineage>
</organism>
<name>A0A8S5LZL3_9CAUD</name>